<evidence type="ECO:0000313" key="7">
    <source>
        <dbReference type="EMBL" id="SVD97100.1"/>
    </source>
</evidence>
<evidence type="ECO:0000256" key="4">
    <source>
        <dbReference type="ARBA" id="ARBA00022679"/>
    </source>
</evidence>
<evidence type="ECO:0000256" key="3">
    <source>
        <dbReference type="ARBA" id="ARBA00022576"/>
    </source>
</evidence>
<comment type="cofactor">
    <cofactor evidence="1">
        <name>pyridoxal 5'-phosphate</name>
        <dbReference type="ChEBI" id="CHEBI:597326"/>
    </cofactor>
</comment>
<keyword evidence="4" id="KW-0808">Transferase</keyword>
<dbReference type="InterPro" id="IPR015422">
    <property type="entry name" value="PyrdxlP-dep_Trfase_small"/>
</dbReference>
<keyword evidence="5" id="KW-0663">Pyridoxal phosphate</keyword>
<dbReference type="InterPro" id="IPR004839">
    <property type="entry name" value="Aminotransferase_I/II_large"/>
</dbReference>
<dbReference type="PANTHER" id="PTHR46383">
    <property type="entry name" value="ASPARTATE AMINOTRANSFERASE"/>
    <property type="match status" value="1"/>
</dbReference>
<dbReference type="AlphaFoldDB" id="A0A382ZP77"/>
<feature type="non-terminal residue" evidence="7">
    <location>
        <position position="1"/>
    </location>
</feature>
<dbReference type="Pfam" id="PF00155">
    <property type="entry name" value="Aminotran_1_2"/>
    <property type="match status" value="1"/>
</dbReference>
<organism evidence="7">
    <name type="scientific">marine metagenome</name>
    <dbReference type="NCBI Taxonomy" id="408172"/>
    <lineage>
        <taxon>unclassified sequences</taxon>
        <taxon>metagenomes</taxon>
        <taxon>ecological metagenomes</taxon>
    </lineage>
</organism>
<dbReference type="GO" id="GO:0008483">
    <property type="term" value="F:transaminase activity"/>
    <property type="evidence" value="ECO:0007669"/>
    <property type="project" value="UniProtKB-KW"/>
</dbReference>
<evidence type="ECO:0000256" key="2">
    <source>
        <dbReference type="ARBA" id="ARBA00007441"/>
    </source>
</evidence>
<accession>A0A382ZP77</accession>
<dbReference type="SUPFAM" id="SSF53383">
    <property type="entry name" value="PLP-dependent transferases"/>
    <property type="match status" value="1"/>
</dbReference>
<comment type="similarity">
    <text evidence="2">Belongs to the class-I pyridoxal-phosphate-dependent aminotransferase family.</text>
</comment>
<feature type="domain" description="Aminotransferase class I/classII large" evidence="6">
    <location>
        <begin position="1"/>
        <end position="114"/>
    </location>
</feature>
<evidence type="ECO:0000256" key="1">
    <source>
        <dbReference type="ARBA" id="ARBA00001933"/>
    </source>
</evidence>
<dbReference type="InterPro" id="IPR015424">
    <property type="entry name" value="PyrdxlP-dep_Trfase"/>
</dbReference>
<dbReference type="Gene3D" id="3.90.1150.10">
    <property type="entry name" value="Aspartate Aminotransferase, domain 1"/>
    <property type="match status" value="1"/>
</dbReference>
<gene>
    <name evidence="7" type="ORF">METZ01_LOCUS449954</name>
</gene>
<evidence type="ECO:0000259" key="6">
    <source>
        <dbReference type="Pfam" id="PF00155"/>
    </source>
</evidence>
<dbReference type="GO" id="GO:0006520">
    <property type="term" value="P:amino acid metabolic process"/>
    <property type="evidence" value="ECO:0007669"/>
    <property type="project" value="InterPro"/>
</dbReference>
<dbReference type="InterPro" id="IPR050596">
    <property type="entry name" value="AspAT/PAT-like"/>
</dbReference>
<keyword evidence="3" id="KW-0032">Aminotransferase</keyword>
<dbReference type="PANTHER" id="PTHR46383:SF1">
    <property type="entry name" value="ASPARTATE AMINOTRANSFERASE"/>
    <property type="match status" value="1"/>
</dbReference>
<proteinExistence type="inferred from homology"/>
<evidence type="ECO:0000256" key="5">
    <source>
        <dbReference type="ARBA" id="ARBA00022898"/>
    </source>
</evidence>
<dbReference type="GO" id="GO:0030170">
    <property type="term" value="F:pyridoxal phosphate binding"/>
    <property type="evidence" value="ECO:0007669"/>
    <property type="project" value="InterPro"/>
</dbReference>
<protein>
    <recommendedName>
        <fullName evidence="6">Aminotransferase class I/classII large domain-containing protein</fullName>
    </recommendedName>
</protein>
<sequence>AAVAALNGEQAFLEPRNAAFKKRRNTVVSMLNQADGITCRTPEGAFYVYPSCAGVIGRKTSGGIRIETDEEFARYLLESVGVAVVFGEAFGLGPHFRISYATSDELLKEACQRIQNACSALT</sequence>
<reference evidence="7" key="1">
    <citation type="submission" date="2018-05" db="EMBL/GenBank/DDBJ databases">
        <authorList>
            <person name="Lanie J.A."/>
            <person name="Ng W.-L."/>
            <person name="Kazmierczak K.M."/>
            <person name="Andrzejewski T.M."/>
            <person name="Davidsen T.M."/>
            <person name="Wayne K.J."/>
            <person name="Tettelin H."/>
            <person name="Glass J.I."/>
            <person name="Rusch D."/>
            <person name="Podicherti R."/>
            <person name="Tsui H.-C.T."/>
            <person name="Winkler M.E."/>
        </authorList>
    </citation>
    <scope>NUCLEOTIDE SEQUENCE</scope>
</reference>
<name>A0A382ZP77_9ZZZZ</name>
<dbReference type="EMBL" id="UINC01185413">
    <property type="protein sequence ID" value="SVD97100.1"/>
    <property type="molecule type" value="Genomic_DNA"/>
</dbReference>